<reference evidence="1" key="1">
    <citation type="journal article" date="2020" name="Nature">
        <title>Giant virus diversity and host interactions through global metagenomics.</title>
        <authorList>
            <person name="Schulz F."/>
            <person name="Roux S."/>
            <person name="Paez-Espino D."/>
            <person name="Jungbluth S."/>
            <person name="Walsh D.A."/>
            <person name="Denef V.J."/>
            <person name="McMahon K.D."/>
            <person name="Konstantinidis K.T."/>
            <person name="Eloe-Fadrosh E.A."/>
            <person name="Kyrpides N.C."/>
            <person name="Woyke T."/>
        </authorList>
    </citation>
    <scope>NUCLEOTIDE SEQUENCE</scope>
    <source>
        <strain evidence="1">GVMAG-M-3300025699-48</strain>
    </source>
</reference>
<dbReference type="EMBL" id="MN740307">
    <property type="protein sequence ID" value="QHT99299.1"/>
    <property type="molecule type" value="Genomic_DNA"/>
</dbReference>
<protein>
    <recommendedName>
        <fullName evidence="2">Nucleotide-diphospho-sugar transferase domain-containing protein</fullName>
    </recommendedName>
</protein>
<evidence type="ECO:0008006" key="2">
    <source>
        <dbReference type="Google" id="ProtNLM"/>
    </source>
</evidence>
<sequence>MILYTYNQIMLFNSKNVTHYVIAFGLILGATSLLNNVRQNFDTNDEDYNLIKDYLLNESPLYGSNRPKIWIHSRYEINARNWKDFSSRNTDNLNQPYLHLTIKSIINHCGNDFNVCLIDDESFNKLLPSWDVNVRYMAEPMKSQYRELGMARLLQVYGGIVVPNSFLCIKSLKPLYEKYNNNGKAFVCEEVNHTCDLKNNTMNKDFIPNTYFMGASQNHNSIIEIVNYLQGSLSHTHITMKDNFVGILQDKCQKLIQNDNLELVDGKVIGIKTAKNNQIIIDELMEEAYIDLDNSALGIYIPREEIILRNKFNWFASLPMEEVLNSKMIISKYITTSLVDSMNNAEKIHHNVVTI</sequence>
<evidence type="ECO:0000313" key="1">
    <source>
        <dbReference type="EMBL" id="QHT99299.1"/>
    </source>
</evidence>
<organism evidence="1">
    <name type="scientific">viral metagenome</name>
    <dbReference type="NCBI Taxonomy" id="1070528"/>
    <lineage>
        <taxon>unclassified sequences</taxon>
        <taxon>metagenomes</taxon>
        <taxon>organismal metagenomes</taxon>
    </lineage>
</organism>
<accession>A0A6C0J364</accession>
<name>A0A6C0J364_9ZZZZ</name>
<proteinExistence type="predicted"/>
<dbReference type="AlphaFoldDB" id="A0A6C0J364"/>